<keyword evidence="3" id="KW-0411">Iron-sulfur</keyword>
<proteinExistence type="predicted"/>
<feature type="domain" description="4Fe-4S Mo/W bis-MGD-type" evidence="4">
    <location>
        <begin position="16"/>
        <end position="70"/>
    </location>
</feature>
<dbReference type="EMBL" id="CAADGD010000024">
    <property type="protein sequence ID" value="VFK70129.1"/>
    <property type="molecule type" value="Genomic_DNA"/>
</dbReference>
<dbReference type="InterPro" id="IPR006963">
    <property type="entry name" value="Mopterin_OxRdtase_4Fe-4S_dom"/>
</dbReference>
<keyword evidence="1" id="KW-0479">Metal-binding</keyword>
<dbReference type="Gene3D" id="3.40.50.740">
    <property type="match status" value="1"/>
</dbReference>
<dbReference type="AlphaFoldDB" id="A0A451A1C8"/>
<dbReference type="GO" id="GO:0051536">
    <property type="term" value="F:iron-sulfur cluster binding"/>
    <property type="evidence" value="ECO:0007669"/>
    <property type="project" value="UniProtKB-KW"/>
</dbReference>
<accession>A0A451A1C8</accession>
<evidence type="ECO:0000256" key="1">
    <source>
        <dbReference type="ARBA" id="ARBA00022723"/>
    </source>
</evidence>
<sequence length="183" mass="20877">MHKGTDEFHDHAVEKSMKKHTVCRFCSACCPVIAEVVDGRLVSAKRKSFREEEKRLPCAKLEAAADIVYSPQRLTVSLIRENRNQNFLEASWDEALDRVAGEFHRHKRGSGAHAIAWLRGMAADWGHSLGLSQPVDEPLRLPEHHRQRFYLFRGKGHGPLLRVRFHGLPGAEKQPVHHRLGEK</sequence>
<organism evidence="5">
    <name type="scientific">Candidatus Kentrum sp. UNK</name>
    <dbReference type="NCBI Taxonomy" id="2126344"/>
    <lineage>
        <taxon>Bacteria</taxon>
        <taxon>Pseudomonadati</taxon>
        <taxon>Pseudomonadota</taxon>
        <taxon>Gammaproteobacteria</taxon>
        <taxon>Candidatus Kentrum</taxon>
    </lineage>
</organism>
<dbReference type="GO" id="GO:0016491">
    <property type="term" value="F:oxidoreductase activity"/>
    <property type="evidence" value="ECO:0007669"/>
    <property type="project" value="InterPro"/>
</dbReference>
<evidence type="ECO:0000256" key="2">
    <source>
        <dbReference type="ARBA" id="ARBA00023004"/>
    </source>
</evidence>
<evidence type="ECO:0000313" key="5">
    <source>
        <dbReference type="EMBL" id="VFK59834.1"/>
    </source>
</evidence>
<dbReference type="GO" id="GO:0046872">
    <property type="term" value="F:metal ion binding"/>
    <property type="evidence" value="ECO:0007669"/>
    <property type="project" value="UniProtKB-KW"/>
</dbReference>
<evidence type="ECO:0000256" key="3">
    <source>
        <dbReference type="ARBA" id="ARBA00023014"/>
    </source>
</evidence>
<name>A0A451A1C8_9GAMM</name>
<dbReference type="PANTHER" id="PTHR43742">
    <property type="entry name" value="TRIMETHYLAMINE-N-OXIDE REDUCTASE"/>
    <property type="match status" value="1"/>
</dbReference>
<dbReference type="InterPro" id="IPR050612">
    <property type="entry name" value="Prok_Mopterin_Oxidored"/>
</dbReference>
<dbReference type="SMART" id="SM00926">
    <property type="entry name" value="Molybdop_Fe4S4"/>
    <property type="match status" value="1"/>
</dbReference>
<protein>
    <recommendedName>
        <fullName evidence="4">4Fe-4S Mo/W bis-MGD-type domain-containing protein</fullName>
    </recommendedName>
</protein>
<dbReference type="EMBL" id="CAADFZ010000009">
    <property type="protein sequence ID" value="VFK59834.1"/>
    <property type="molecule type" value="Genomic_DNA"/>
</dbReference>
<reference evidence="5" key="1">
    <citation type="submission" date="2019-02" db="EMBL/GenBank/DDBJ databases">
        <authorList>
            <person name="Gruber-Vodicka R. H."/>
            <person name="Seah K. B. B."/>
        </authorList>
    </citation>
    <scope>NUCLEOTIDE SEQUENCE</scope>
    <source>
        <strain evidence="6">BECK_BY19</strain>
        <strain evidence="5">BECK_BY8</strain>
    </source>
</reference>
<dbReference type="CDD" id="cd00368">
    <property type="entry name" value="Molybdopterin-Binding"/>
    <property type="match status" value="1"/>
</dbReference>
<evidence type="ECO:0000313" key="6">
    <source>
        <dbReference type="EMBL" id="VFK70129.1"/>
    </source>
</evidence>
<dbReference type="SUPFAM" id="SSF53706">
    <property type="entry name" value="Formate dehydrogenase/DMSO reductase, domains 1-3"/>
    <property type="match status" value="1"/>
</dbReference>
<keyword evidence="2" id="KW-0408">Iron</keyword>
<dbReference type="Pfam" id="PF04879">
    <property type="entry name" value="Molybdop_Fe4S4"/>
    <property type="match status" value="1"/>
</dbReference>
<gene>
    <name evidence="5" type="ORF">BECKUNK1418G_GA0071005_100921</name>
    <name evidence="6" type="ORF">BECKUNK1418H_GA0071006_102421</name>
</gene>
<evidence type="ECO:0000259" key="4">
    <source>
        <dbReference type="SMART" id="SM00926"/>
    </source>
</evidence>
<dbReference type="Gene3D" id="2.20.25.90">
    <property type="entry name" value="ADC-like domains"/>
    <property type="match status" value="1"/>
</dbReference>